<dbReference type="GO" id="GO:0034080">
    <property type="term" value="P:CENP-A containing chromatin assembly"/>
    <property type="evidence" value="ECO:0007669"/>
    <property type="project" value="InterPro"/>
</dbReference>
<evidence type="ECO:0000313" key="3">
    <source>
        <dbReference type="Proteomes" id="UP000799776"/>
    </source>
</evidence>
<evidence type="ECO:0000313" key="2">
    <source>
        <dbReference type="EMBL" id="KAF2086107.1"/>
    </source>
</evidence>
<sequence length="496" mass="53707">MPPRTLAVPTTAALSHTQRIPASSPDPKRALLRLTRQSCIKLVLEWLDKKNRDYCAPYLAQPGEEEEDDSEYTAATSIEEVREAYESLKARKGGRKEVVDRIIEGDWRHGITLYQFAMADTRYLLDHPTSLRWNALKLSPAKRPGAAQPGNEPTVIEDSSNTNLPRFHATTFLLNLQREVAPIAKAHYYITRVKAFGISLLRVHIHDTPYAHALANSRPTSSEGSKSVFLVFPDGSPYVYVSLATNLGQTVGSEGRSLRKVIVDAVPKALSKPQQRYSLTTTSLSTRNLATLLSLRGPGRSNAAPAGWSIFAENSFGHDALDYNSTTITTKPRRKPASTKTPTAEADPDAEDELTAGGPVTSHKRTNSTTHPSTSSTPTTKRRKQLAASRFGTSGLSTDGQGLERLDVRMQDPFPAINNDSNDDGNNTAGAGAGDEAWTPDVRLSLQGSHVFAGVRQLVEQGVVDGERMPGWMAGEGGVSVGMVKEGRIGKAGAGI</sequence>
<reference evidence="2" key="1">
    <citation type="journal article" date="2020" name="Stud. Mycol.">
        <title>101 Dothideomycetes genomes: a test case for predicting lifestyles and emergence of pathogens.</title>
        <authorList>
            <person name="Haridas S."/>
            <person name="Albert R."/>
            <person name="Binder M."/>
            <person name="Bloem J."/>
            <person name="Labutti K."/>
            <person name="Salamov A."/>
            <person name="Andreopoulos B."/>
            <person name="Baker S."/>
            <person name="Barry K."/>
            <person name="Bills G."/>
            <person name="Bluhm B."/>
            <person name="Cannon C."/>
            <person name="Castanera R."/>
            <person name="Culley D."/>
            <person name="Daum C."/>
            <person name="Ezra D."/>
            <person name="Gonzalez J."/>
            <person name="Henrissat B."/>
            <person name="Kuo A."/>
            <person name="Liang C."/>
            <person name="Lipzen A."/>
            <person name="Lutzoni F."/>
            <person name="Magnuson J."/>
            <person name="Mondo S."/>
            <person name="Nolan M."/>
            <person name="Ohm R."/>
            <person name="Pangilinan J."/>
            <person name="Park H.-J."/>
            <person name="Ramirez L."/>
            <person name="Alfaro M."/>
            <person name="Sun H."/>
            <person name="Tritt A."/>
            <person name="Yoshinaga Y."/>
            <person name="Zwiers L.-H."/>
            <person name="Turgeon B."/>
            <person name="Goodwin S."/>
            <person name="Spatafora J."/>
            <person name="Crous P."/>
            <person name="Grigoriev I."/>
        </authorList>
    </citation>
    <scope>NUCLEOTIDE SEQUENCE</scope>
    <source>
        <strain evidence="2">CBS 121410</strain>
    </source>
</reference>
<feature type="compositionally biased region" description="Polar residues" evidence="1">
    <location>
        <begin position="12"/>
        <end position="21"/>
    </location>
</feature>
<dbReference type="GO" id="GO:0007059">
    <property type="term" value="P:chromosome segregation"/>
    <property type="evidence" value="ECO:0007669"/>
    <property type="project" value="InterPro"/>
</dbReference>
<dbReference type="Gene3D" id="3.10.20.720">
    <property type="match status" value="1"/>
</dbReference>
<feature type="compositionally biased region" description="Low complexity" evidence="1">
    <location>
        <begin position="367"/>
        <end position="379"/>
    </location>
</feature>
<organism evidence="2 3">
    <name type="scientific">Saccharata proteae CBS 121410</name>
    <dbReference type="NCBI Taxonomy" id="1314787"/>
    <lineage>
        <taxon>Eukaryota</taxon>
        <taxon>Fungi</taxon>
        <taxon>Dikarya</taxon>
        <taxon>Ascomycota</taxon>
        <taxon>Pezizomycotina</taxon>
        <taxon>Dothideomycetes</taxon>
        <taxon>Dothideomycetes incertae sedis</taxon>
        <taxon>Botryosphaeriales</taxon>
        <taxon>Saccharataceae</taxon>
        <taxon>Saccharata</taxon>
    </lineage>
</organism>
<feature type="region of interest" description="Disordered" evidence="1">
    <location>
        <begin position="142"/>
        <end position="161"/>
    </location>
</feature>
<dbReference type="EMBL" id="ML978726">
    <property type="protein sequence ID" value="KAF2086107.1"/>
    <property type="molecule type" value="Genomic_DNA"/>
</dbReference>
<dbReference type="OrthoDB" id="6585699at2759"/>
<dbReference type="AlphaFoldDB" id="A0A9P4HSK8"/>
<feature type="compositionally biased region" description="Low complexity" evidence="1">
    <location>
        <begin position="416"/>
        <end position="430"/>
    </location>
</feature>
<dbReference type="Proteomes" id="UP000799776">
    <property type="component" value="Unassembled WGS sequence"/>
</dbReference>
<dbReference type="InterPro" id="IPR007902">
    <property type="entry name" value="Chl4/mis15/CENP-N"/>
</dbReference>
<accession>A0A9P4HSK8</accession>
<gene>
    <name evidence="2" type="ORF">K490DRAFT_74664</name>
</gene>
<protein>
    <submittedName>
        <fullName evidence="2">CHL4-domain-containing protein</fullName>
    </submittedName>
</protein>
<proteinExistence type="predicted"/>
<name>A0A9P4HSK8_9PEZI</name>
<feature type="region of interest" description="Disordered" evidence="1">
    <location>
        <begin position="1"/>
        <end position="26"/>
    </location>
</feature>
<comment type="caution">
    <text evidence="2">The sequence shown here is derived from an EMBL/GenBank/DDBJ whole genome shotgun (WGS) entry which is preliminary data.</text>
</comment>
<feature type="region of interest" description="Disordered" evidence="1">
    <location>
        <begin position="327"/>
        <end position="436"/>
    </location>
</feature>
<feature type="compositionally biased region" description="Polar residues" evidence="1">
    <location>
        <begin position="391"/>
        <end position="400"/>
    </location>
</feature>
<evidence type="ECO:0000256" key="1">
    <source>
        <dbReference type="SAM" id="MobiDB-lite"/>
    </source>
</evidence>
<dbReference type="Pfam" id="PF05238">
    <property type="entry name" value="CENP-N"/>
    <property type="match status" value="1"/>
</dbReference>
<keyword evidence="3" id="KW-1185">Reference proteome</keyword>